<evidence type="ECO:0000256" key="1">
    <source>
        <dbReference type="SAM" id="Coils"/>
    </source>
</evidence>
<feature type="region of interest" description="Disordered" evidence="2">
    <location>
        <begin position="139"/>
        <end position="204"/>
    </location>
</feature>
<dbReference type="Proteomes" id="UP001153714">
    <property type="component" value="Chromosome 21"/>
</dbReference>
<evidence type="ECO:0000256" key="2">
    <source>
        <dbReference type="SAM" id="MobiDB-lite"/>
    </source>
</evidence>
<feature type="compositionally biased region" description="Low complexity" evidence="2">
    <location>
        <begin position="12"/>
        <end position="31"/>
    </location>
</feature>
<proteinExistence type="predicted"/>
<dbReference type="OrthoDB" id="7492418at2759"/>
<dbReference type="AlphaFoldDB" id="A0A9N9WDF1"/>
<feature type="compositionally biased region" description="Polar residues" evidence="2">
    <location>
        <begin position="437"/>
        <end position="456"/>
    </location>
</feature>
<protein>
    <submittedName>
        <fullName evidence="3">Uncharacterized protein</fullName>
    </submittedName>
</protein>
<name>A0A9N9WDF1_9NEOP</name>
<feature type="compositionally biased region" description="Low complexity" evidence="2">
    <location>
        <begin position="427"/>
        <end position="436"/>
    </location>
</feature>
<keyword evidence="4" id="KW-1185">Reference proteome</keyword>
<feature type="region of interest" description="Disordered" evidence="2">
    <location>
        <begin position="413"/>
        <end position="459"/>
    </location>
</feature>
<reference evidence="3" key="2">
    <citation type="submission" date="2022-10" db="EMBL/GenBank/DDBJ databases">
        <authorList>
            <consortium name="ENA_rothamsted_submissions"/>
            <consortium name="culmorum"/>
            <person name="King R."/>
        </authorList>
    </citation>
    <scope>NUCLEOTIDE SEQUENCE</scope>
</reference>
<evidence type="ECO:0000313" key="3">
    <source>
        <dbReference type="EMBL" id="CAG9790269.1"/>
    </source>
</evidence>
<evidence type="ECO:0000313" key="4">
    <source>
        <dbReference type="Proteomes" id="UP001153714"/>
    </source>
</evidence>
<sequence length="494" mass="53574">MTASGAAVGADPSTASPSTPGSRSSSASASHARTRSIDTRRGIHSSCSDLTNYGSALSGSDIETKSTRTVNSAKFTPITNSGPIKFVIVDDNRARDDGGDTSIAKIGSDAPLEKRMTRSQFKEATRVDSTPENRILTQTTPAVPAPEPPVHEIPKPPVIAGKKRQHISPVDSSTNGSDGDSERSETANINISRRKPKARLKDGANKHLAKHKNMLKDPSDIECMSSCGDSVGGISPTRSVSSYRHTREPRTVQPTEEESMEAQTEEQLDTEAKKWLCLLTTTTQKSRNLKGDCRRAMNEATKGLNRVISKLLSRDTPQHIKSLEDRNNQLTSSVNQLKKQVACLSAQVSALSKSSAKTPKSQPVVVDHTEVLQVDGTDFANMFEELKSQLIRTTGDIINARIEGLENRLLPKQNVRPPLASDKKKQQQAPSQSIQQTGTKTYAQVAQTTPTNTKASSCAAPRRVSIVLRALRGNKFKRVGFSREPPLNYTSIDA</sequence>
<keyword evidence="1" id="KW-0175">Coiled coil</keyword>
<reference evidence="3" key="1">
    <citation type="submission" date="2021-12" db="EMBL/GenBank/DDBJ databases">
        <authorList>
            <person name="King R."/>
        </authorList>
    </citation>
    <scope>NUCLEOTIDE SEQUENCE</scope>
</reference>
<gene>
    <name evidence="3" type="ORF">DIATSA_LOCUS7938</name>
</gene>
<feature type="compositionally biased region" description="Polar residues" evidence="2">
    <location>
        <begin position="45"/>
        <end position="58"/>
    </location>
</feature>
<feature type="coiled-coil region" evidence="1">
    <location>
        <begin position="320"/>
        <end position="354"/>
    </location>
</feature>
<organism evidence="3 4">
    <name type="scientific">Diatraea saccharalis</name>
    <name type="common">sugarcane borer</name>
    <dbReference type="NCBI Taxonomy" id="40085"/>
    <lineage>
        <taxon>Eukaryota</taxon>
        <taxon>Metazoa</taxon>
        <taxon>Ecdysozoa</taxon>
        <taxon>Arthropoda</taxon>
        <taxon>Hexapoda</taxon>
        <taxon>Insecta</taxon>
        <taxon>Pterygota</taxon>
        <taxon>Neoptera</taxon>
        <taxon>Endopterygota</taxon>
        <taxon>Lepidoptera</taxon>
        <taxon>Glossata</taxon>
        <taxon>Ditrysia</taxon>
        <taxon>Pyraloidea</taxon>
        <taxon>Crambidae</taxon>
        <taxon>Crambinae</taxon>
        <taxon>Diatraea</taxon>
    </lineage>
</organism>
<feature type="region of interest" description="Disordered" evidence="2">
    <location>
        <begin position="234"/>
        <end position="259"/>
    </location>
</feature>
<feature type="region of interest" description="Disordered" evidence="2">
    <location>
        <begin position="1"/>
        <end position="61"/>
    </location>
</feature>
<accession>A0A9N9WDF1</accession>
<dbReference type="EMBL" id="OU893352">
    <property type="protein sequence ID" value="CAG9790269.1"/>
    <property type="molecule type" value="Genomic_DNA"/>
</dbReference>